<dbReference type="InterPro" id="IPR027482">
    <property type="entry name" value="Sec1-like_dom2"/>
</dbReference>
<accession>A0A8S1J8V8</accession>
<dbReference type="OrthoDB" id="10251230at2759"/>
<dbReference type="SUPFAM" id="SSF56815">
    <property type="entry name" value="Sec1/munc18-like (SM) proteins"/>
    <property type="match status" value="1"/>
</dbReference>
<comment type="caution">
    <text evidence="2">The sequence shown here is derived from an EMBL/GenBank/DDBJ whole genome shotgun (WGS) entry which is preliminary data.</text>
</comment>
<protein>
    <recommendedName>
        <fullName evidence="4">Sec1-like protein</fullName>
    </recommendedName>
</protein>
<evidence type="ECO:0000256" key="1">
    <source>
        <dbReference type="ARBA" id="ARBA00009884"/>
    </source>
</evidence>
<proteinExistence type="inferred from homology"/>
<dbReference type="EMBL" id="CAJHUC010002290">
    <property type="protein sequence ID" value="CAD7703546.1"/>
    <property type="molecule type" value="Genomic_DNA"/>
</dbReference>
<sequence>MVLNVRQKQIDAVVKLLHFNQPPSGVKADNSTGTYKVLILDKFSKDLLSPLLHVNDLRKHGVTLHLGIEAVRQPISEVPAVYLVQPTQANVAAIVADTEKELYEQMYINFVPAVPHNLLEELAEGVVKTPNGAGRIAKVFDQYLAFVALEKNLFSLSMPRCYAELNDPSARDTEIEATVSTVVDGLFSVFLTLGAVPIIRCPKGGAPEHIAAALDAKMRDALKLRNNLFSEASSGLVASIARPLLVLFDRDFDLSVAVQHTFSYKPLVQVIACALLLCCWHNSRIWS</sequence>
<dbReference type="Proteomes" id="UP000708148">
    <property type="component" value="Unassembled WGS sequence"/>
</dbReference>
<dbReference type="Gene3D" id="3.40.50.2060">
    <property type="match status" value="1"/>
</dbReference>
<name>A0A8S1J8V8_9CHLO</name>
<keyword evidence="3" id="KW-1185">Reference proteome</keyword>
<dbReference type="GO" id="GO:0016192">
    <property type="term" value="P:vesicle-mediated transport"/>
    <property type="evidence" value="ECO:0007669"/>
    <property type="project" value="InterPro"/>
</dbReference>
<dbReference type="InterPro" id="IPR001619">
    <property type="entry name" value="Sec1-like"/>
</dbReference>
<reference evidence="2" key="1">
    <citation type="submission" date="2020-12" db="EMBL/GenBank/DDBJ databases">
        <authorList>
            <person name="Iha C."/>
        </authorList>
    </citation>
    <scope>NUCLEOTIDE SEQUENCE</scope>
</reference>
<evidence type="ECO:0008006" key="4">
    <source>
        <dbReference type="Google" id="ProtNLM"/>
    </source>
</evidence>
<evidence type="ECO:0000313" key="3">
    <source>
        <dbReference type="Proteomes" id="UP000708148"/>
    </source>
</evidence>
<dbReference type="PANTHER" id="PTHR11679">
    <property type="entry name" value="VESICLE PROTEIN SORTING-ASSOCIATED"/>
    <property type="match status" value="1"/>
</dbReference>
<dbReference type="Pfam" id="PF00995">
    <property type="entry name" value="Sec1"/>
    <property type="match status" value="1"/>
</dbReference>
<gene>
    <name evidence="2" type="ORF">OSTQU699_LOCUS8903</name>
</gene>
<organism evidence="2 3">
    <name type="scientific">Ostreobium quekettii</name>
    <dbReference type="NCBI Taxonomy" id="121088"/>
    <lineage>
        <taxon>Eukaryota</taxon>
        <taxon>Viridiplantae</taxon>
        <taxon>Chlorophyta</taxon>
        <taxon>core chlorophytes</taxon>
        <taxon>Ulvophyceae</taxon>
        <taxon>TCBD clade</taxon>
        <taxon>Bryopsidales</taxon>
        <taxon>Ostreobineae</taxon>
        <taxon>Ostreobiaceae</taxon>
        <taxon>Ostreobium</taxon>
    </lineage>
</organism>
<comment type="similarity">
    <text evidence="1">Belongs to the STXBP/unc-18/SEC1 family.</text>
</comment>
<evidence type="ECO:0000313" key="2">
    <source>
        <dbReference type="EMBL" id="CAD7703546.1"/>
    </source>
</evidence>
<dbReference type="AlphaFoldDB" id="A0A8S1J8V8"/>
<dbReference type="Gene3D" id="3.40.50.1910">
    <property type="match status" value="1"/>
</dbReference>
<dbReference type="InterPro" id="IPR043154">
    <property type="entry name" value="Sec-1-like_dom1"/>
</dbReference>
<dbReference type="InterPro" id="IPR036045">
    <property type="entry name" value="Sec1-like_sf"/>
</dbReference>